<feature type="domain" description="HMA" evidence="2">
    <location>
        <begin position="4"/>
        <end position="69"/>
    </location>
</feature>
<evidence type="ECO:0000313" key="3">
    <source>
        <dbReference type="EMBL" id="GHH50750.1"/>
    </source>
</evidence>
<dbReference type="EMBL" id="BNBA01000007">
    <property type="protein sequence ID" value="GHH50750.1"/>
    <property type="molecule type" value="Genomic_DNA"/>
</dbReference>
<comment type="caution">
    <text evidence="3">The sequence shown here is derived from an EMBL/GenBank/DDBJ whole genome shotgun (WGS) entry which is preliminary data.</text>
</comment>
<dbReference type="InterPro" id="IPR036163">
    <property type="entry name" value="HMA_dom_sf"/>
</dbReference>
<dbReference type="Proteomes" id="UP000623958">
    <property type="component" value="Unassembled WGS sequence"/>
</dbReference>
<proteinExistence type="predicted"/>
<evidence type="ECO:0000259" key="2">
    <source>
        <dbReference type="PROSITE" id="PS50846"/>
    </source>
</evidence>
<keyword evidence="4" id="KW-1185">Reference proteome</keyword>
<dbReference type="SUPFAM" id="SSF55008">
    <property type="entry name" value="HMA, heavy metal-associated domain"/>
    <property type="match status" value="1"/>
</dbReference>
<organism evidence="3 4">
    <name type="scientific">Xanthomonas boreopolis</name>
    <dbReference type="NCBI Taxonomy" id="86183"/>
    <lineage>
        <taxon>Bacteria</taxon>
        <taxon>Pseudomonadati</taxon>
        <taxon>Pseudomonadota</taxon>
        <taxon>Gammaproteobacteria</taxon>
        <taxon>Lysobacterales</taxon>
        <taxon>Lysobacteraceae</taxon>
        <taxon>Xanthomonas</taxon>
    </lineage>
</organism>
<reference evidence="3" key="2">
    <citation type="submission" date="2020-09" db="EMBL/GenBank/DDBJ databases">
        <authorList>
            <person name="Sun Q."/>
            <person name="Ohkuma M."/>
        </authorList>
    </citation>
    <scope>NUCLEOTIDE SEQUENCE</scope>
    <source>
        <strain evidence="3">JCM 13306</strain>
    </source>
</reference>
<dbReference type="CDD" id="cd00371">
    <property type="entry name" value="HMA"/>
    <property type="match status" value="1"/>
</dbReference>
<dbReference type="InterPro" id="IPR017969">
    <property type="entry name" value="Heavy-metal-associated_CS"/>
</dbReference>
<dbReference type="InterPro" id="IPR006121">
    <property type="entry name" value="HMA_dom"/>
</dbReference>
<reference evidence="3" key="1">
    <citation type="journal article" date="2014" name="Int. J. Syst. Evol. Microbiol.">
        <title>Complete genome sequence of Corynebacterium casei LMG S-19264T (=DSM 44701T), isolated from a smear-ripened cheese.</title>
        <authorList>
            <consortium name="US DOE Joint Genome Institute (JGI-PGF)"/>
            <person name="Walter F."/>
            <person name="Albersmeier A."/>
            <person name="Kalinowski J."/>
            <person name="Ruckert C."/>
        </authorList>
    </citation>
    <scope>NUCLEOTIDE SEQUENCE</scope>
    <source>
        <strain evidence="3">JCM 13306</strain>
    </source>
</reference>
<dbReference type="Gene3D" id="3.30.70.100">
    <property type="match status" value="1"/>
</dbReference>
<sequence>MTMTTIDLDVQGMSCGGCVKHVTEALKPLSGVREVEVDLSAGRVRVHGDLAEGIDPLVSALKQAGYPAQASGAAASKAPGAGRGCCCG</sequence>
<dbReference type="GO" id="GO:0046872">
    <property type="term" value="F:metal ion binding"/>
    <property type="evidence" value="ECO:0007669"/>
    <property type="project" value="UniProtKB-KW"/>
</dbReference>
<protein>
    <recommendedName>
        <fullName evidence="2">HMA domain-containing protein</fullName>
    </recommendedName>
</protein>
<dbReference type="Pfam" id="PF00403">
    <property type="entry name" value="HMA"/>
    <property type="match status" value="1"/>
</dbReference>
<dbReference type="PROSITE" id="PS01047">
    <property type="entry name" value="HMA_1"/>
    <property type="match status" value="1"/>
</dbReference>
<evidence type="ECO:0000313" key="4">
    <source>
        <dbReference type="Proteomes" id="UP000623958"/>
    </source>
</evidence>
<keyword evidence="1" id="KW-0479">Metal-binding</keyword>
<gene>
    <name evidence="3" type="ORF">GCM10009090_12040</name>
</gene>
<evidence type="ECO:0000256" key="1">
    <source>
        <dbReference type="ARBA" id="ARBA00022723"/>
    </source>
</evidence>
<dbReference type="PROSITE" id="PS50846">
    <property type="entry name" value="HMA_2"/>
    <property type="match status" value="1"/>
</dbReference>
<dbReference type="AlphaFoldDB" id="A0A919KHE8"/>
<name>A0A919KHE8_9XANT</name>
<accession>A0A919KHE8</accession>